<sequence length="164" mass="18750">MVNVIYRAFDTTATYLLVKKIRDAFNVDIFSPAVLDYCVKMIMNQRGSKEERTMVKATLKQDVQAGKRWYTYATELGGYGAFFLIGVVPSWIYEITLNQTDDLKFVISHFKSLKAPEIAEQHRLHMQRNENARFAGRLPPVAFRARRKIAELPTALGVLSNVCD</sequence>
<dbReference type="EMBL" id="JAAAPX010000186">
    <property type="protein sequence ID" value="KAF4227342.1"/>
    <property type="molecule type" value="Genomic_DNA"/>
</dbReference>
<accession>A0A8H4M3W4</accession>
<keyword evidence="2" id="KW-1185">Reference proteome</keyword>
<proteinExistence type="predicted"/>
<protein>
    <submittedName>
        <fullName evidence="1">Uncharacterized protein</fullName>
    </submittedName>
</protein>
<organism evidence="1 2">
    <name type="scientific">Aspergillus fumigatiaffinis</name>
    <dbReference type="NCBI Taxonomy" id="340414"/>
    <lineage>
        <taxon>Eukaryota</taxon>
        <taxon>Fungi</taxon>
        <taxon>Dikarya</taxon>
        <taxon>Ascomycota</taxon>
        <taxon>Pezizomycotina</taxon>
        <taxon>Eurotiomycetes</taxon>
        <taxon>Eurotiomycetidae</taxon>
        <taxon>Eurotiales</taxon>
        <taxon>Aspergillaceae</taxon>
        <taxon>Aspergillus</taxon>
        <taxon>Aspergillus subgen. Fumigati</taxon>
    </lineage>
</organism>
<reference evidence="1" key="1">
    <citation type="journal article" date="2020" name="bioRxiv">
        <title>Genomic and phenotypic heterogeneity of clinical isolates of the human pathogens Aspergillus fumigatus, Aspergillus lentulus and Aspergillus fumigatiaffinis.</title>
        <authorList>
            <person name="dos Santos R.A.C."/>
            <person name="Steenwyk J.L."/>
            <person name="Rivero-Menendez O."/>
            <person name="Mead M.E."/>
            <person name="Silva L.P."/>
            <person name="Bastos R.W."/>
            <person name="Alastruey-Izquierdo A."/>
            <person name="Goldman G.H."/>
            <person name="Rokas A."/>
        </authorList>
    </citation>
    <scope>NUCLEOTIDE SEQUENCE</scope>
    <source>
        <strain evidence="1">CNM-CM6805</strain>
    </source>
</reference>
<evidence type="ECO:0000313" key="2">
    <source>
        <dbReference type="Proteomes" id="UP000653565"/>
    </source>
</evidence>
<reference evidence="1" key="2">
    <citation type="submission" date="2020-04" db="EMBL/GenBank/DDBJ databases">
        <authorList>
            <person name="Santos R.A.C."/>
            <person name="Steenwyk J.L."/>
            <person name="Rivero-Menendez O."/>
            <person name="Mead M.E."/>
            <person name="Silva L.P."/>
            <person name="Bastos R.W."/>
            <person name="Alastruey-Izquierdo A."/>
            <person name="Goldman G.H."/>
            <person name="Rokas A."/>
        </authorList>
    </citation>
    <scope>NUCLEOTIDE SEQUENCE</scope>
    <source>
        <strain evidence="1">CNM-CM6805</strain>
    </source>
</reference>
<dbReference type="Proteomes" id="UP000653565">
    <property type="component" value="Unassembled WGS sequence"/>
</dbReference>
<name>A0A8H4M3W4_9EURO</name>
<comment type="caution">
    <text evidence="1">The sequence shown here is derived from an EMBL/GenBank/DDBJ whole genome shotgun (WGS) entry which is preliminary data.</text>
</comment>
<dbReference type="AlphaFoldDB" id="A0A8H4M3W4"/>
<evidence type="ECO:0000313" key="1">
    <source>
        <dbReference type="EMBL" id="KAF4227342.1"/>
    </source>
</evidence>
<gene>
    <name evidence="1" type="ORF">CNMCM6805_003099</name>
</gene>